<sequence length="195" mass="21869">MAAPETATLKNLNGTWVMNKTLSSPSDPPLTLQGISWLLRKAIGLATITLHITTYTDPADSSFHIDIVQPGVGNLGGTTEKRVLDSSEREHTDHIFGHVKGRSSWVTLEEVGMEDKEDEAWLKEGWLEPKEEDEGKFVKSYVESVGNGWTATQIWGFAMIGEERRYVRRAVVRKGPKVERVRLVYDYKGERPAGQ</sequence>
<name>A0A6G1HGI5_9PEZI</name>
<dbReference type="OrthoDB" id="425354at2759"/>
<protein>
    <recommendedName>
        <fullName evidence="3">LCCL domain-containing protein</fullName>
    </recommendedName>
</protein>
<evidence type="ECO:0000313" key="2">
    <source>
        <dbReference type="Proteomes" id="UP000800041"/>
    </source>
</evidence>
<proteinExistence type="predicted"/>
<dbReference type="Proteomes" id="UP000800041">
    <property type="component" value="Unassembled WGS sequence"/>
</dbReference>
<gene>
    <name evidence="1" type="ORF">K402DRAFT_345665</name>
</gene>
<dbReference type="AlphaFoldDB" id="A0A6G1HGI5"/>
<keyword evidence="2" id="KW-1185">Reference proteome</keyword>
<reference evidence="1" key="1">
    <citation type="journal article" date="2020" name="Stud. Mycol.">
        <title>101 Dothideomycetes genomes: a test case for predicting lifestyles and emergence of pathogens.</title>
        <authorList>
            <person name="Haridas S."/>
            <person name="Albert R."/>
            <person name="Binder M."/>
            <person name="Bloem J."/>
            <person name="Labutti K."/>
            <person name="Salamov A."/>
            <person name="Andreopoulos B."/>
            <person name="Baker S."/>
            <person name="Barry K."/>
            <person name="Bills G."/>
            <person name="Bluhm B."/>
            <person name="Cannon C."/>
            <person name="Castanera R."/>
            <person name="Culley D."/>
            <person name="Daum C."/>
            <person name="Ezra D."/>
            <person name="Gonzalez J."/>
            <person name="Henrissat B."/>
            <person name="Kuo A."/>
            <person name="Liang C."/>
            <person name="Lipzen A."/>
            <person name="Lutzoni F."/>
            <person name="Magnuson J."/>
            <person name="Mondo S."/>
            <person name="Nolan M."/>
            <person name="Ohm R."/>
            <person name="Pangilinan J."/>
            <person name="Park H.-J."/>
            <person name="Ramirez L."/>
            <person name="Alfaro M."/>
            <person name="Sun H."/>
            <person name="Tritt A."/>
            <person name="Yoshinaga Y."/>
            <person name="Zwiers L.-H."/>
            <person name="Turgeon B."/>
            <person name="Goodwin S."/>
            <person name="Spatafora J."/>
            <person name="Crous P."/>
            <person name="Grigoriev I."/>
        </authorList>
    </citation>
    <scope>NUCLEOTIDE SEQUENCE</scope>
    <source>
        <strain evidence="1">CBS 113979</strain>
    </source>
</reference>
<accession>A0A6G1HGI5</accession>
<organism evidence="1 2">
    <name type="scientific">Aulographum hederae CBS 113979</name>
    <dbReference type="NCBI Taxonomy" id="1176131"/>
    <lineage>
        <taxon>Eukaryota</taxon>
        <taxon>Fungi</taxon>
        <taxon>Dikarya</taxon>
        <taxon>Ascomycota</taxon>
        <taxon>Pezizomycotina</taxon>
        <taxon>Dothideomycetes</taxon>
        <taxon>Pleosporomycetidae</taxon>
        <taxon>Aulographales</taxon>
        <taxon>Aulographaceae</taxon>
    </lineage>
</organism>
<dbReference type="InterPro" id="IPR053037">
    <property type="entry name" value="Pericyclase_pydY-like"/>
</dbReference>
<dbReference type="PANTHER" id="PTHR38115">
    <property type="entry name" value="LIPOCALIN-LIKE DOMAIN-CONTAINING PROTEIN"/>
    <property type="match status" value="1"/>
</dbReference>
<dbReference type="EMBL" id="ML977138">
    <property type="protein sequence ID" value="KAF1992048.1"/>
    <property type="molecule type" value="Genomic_DNA"/>
</dbReference>
<dbReference type="PANTHER" id="PTHR38115:SF1">
    <property type="entry name" value="LIPOCALIN-LIKE DOMAIN-CONTAINING PROTEIN"/>
    <property type="match status" value="1"/>
</dbReference>
<evidence type="ECO:0008006" key="3">
    <source>
        <dbReference type="Google" id="ProtNLM"/>
    </source>
</evidence>
<evidence type="ECO:0000313" key="1">
    <source>
        <dbReference type="EMBL" id="KAF1992048.1"/>
    </source>
</evidence>